<gene>
    <name evidence="1" type="ORF">ACH5RR_018318</name>
</gene>
<keyword evidence="2" id="KW-1185">Reference proteome</keyword>
<dbReference type="AlphaFoldDB" id="A0ABD2ZL27"/>
<evidence type="ECO:0000313" key="1">
    <source>
        <dbReference type="EMBL" id="KAL3520169.1"/>
    </source>
</evidence>
<proteinExistence type="predicted"/>
<reference evidence="1 2" key="1">
    <citation type="submission" date="2024-11" db="EMBL/GenBank/DDBJ databases">
        <title>A near-complete genome assembly of Cinchona calisaya.</title>
        <authorList>
            <person name="Lian D.C."/>
            <person name="Zhao X.W."/>
            <person name="Wei L."/>
        </authorList>
    </citation>
    <scope>NUCLEOTIDE SEQUENCE [LARGE SCALE GENOMIC DNA]</scope>
    <source>
        <tissue evidence="1">Nenye</tissue>
    </source>
</reference>
<comment type="caution">
    <text evidence="1">The sequence shown here is derived from an EMBL/GenBank/DDBJ whole genome shotgun (WGS) entry which is preliminary data.</text>
</comment>
<evidence type="ECO:0000313" key="2">
    <source>
        <dbReference type="Proteomes" id="UP001630127"/>
    </source>
</evidence>
<organism evidence="1 2">
    <name type="scientific">Cinchona calisaya</name>
    <dbReference type="NCBI Taxonomy" id="153742"/>
    <lineage>
        <taxon>Eukaryota</taxon>
        <taxon>Viridiplantae</taxon>
        <taxon>Streptophyta</taxon>
        <taxon>Embryophyta</taxon>
        <taxon>Tracheophyta</taxon>
        <taxon>Spermatophyta</taxon>
        <taxon>Magnoliopsida</taxon>
        <taxon>eudicotyledons</taxon>
        <taxon>Gunneridae</taxon>
        <taxon>Pentapetalae</taxon>
        <taxon>asterids</taxon>
        <taxon>lamiids</taxon>
        <taxon>Gentianales</taxon>
        <taxon>Rubiaceae</taxon>
        <taxon>Cinchonoideae</taxon>
        <taxon>Cinchoneae</taxon>
        <taxon>Cinchona</taxon>
    </lineage>
</organism>
<sequence>MENLDIARSNSNLNFKSMEISKNCEDIHSNLEAAIKEDLEVKNPILERSNSNLNFKSVEISKDCEDIHSNLEAAIKEDLVATDPILEDIEKPDKMELGGPISNSNCKTTMIEEDFDEDIVH</sequence>
<name>A0ABD2ZL27_9GENT</name>
<dbReference type="Proteomes" id="UP001630127">
    <property type="component" value="Unassembled WGS sequence"/>
</dbReference>
<dbReference type="EMBL" id="JBJUIK010000008">
    <property type="protein sequence ID" value="KAL3520169.1"/>
    <property type="molecule type" value="Genomic_DNA"/>
</dbReference>
<accession>A0ABD2ZL27</accession>
<protein>
    <submittedName>
        <fullName evidence="1">Uncharacterized protein</fullName>
    </submittedName>
</protein>